<dbReference type="PANTHER" id="PTHR33710">
    <property type="entry name" value="BNAC02G09200D PROTEIN"/>
    <property type="match status" value="1"/>
</dbReference>
<dbReference type="Proteomes" id="UP000631114">
    <property type="component" value="Unassembled WGS sequence"/>
</dbReference>
<dbReference type="EMBL" id="JADFTS010000007">
    <property type="protein sequence ID" value="KAF9597137.1"/>
    <property type="molecule type" value="Genomic_DNA"/>
</dbReference>
<dbReference type="Pfam" id="PF03372">
    <property type="entry name" value="Exo_endo_phos"/>
    <property type="match status" value="1"/>
</dbReference>
<sequence>GKLSDLKPPKKRKIHQQTIETCAPPSPFHLINKEEPTFYIPHSPPPQPPTINQQTIDYLNSRIIPSMDPIQALANLAHIPRVADLSKDIVWELFNSPIFTNILQAHGYMLQPIWKTQSRGNGNEHQINTLSNPIENLTLPLIHYPPPPATNFNQNYMNYDVDMPIYNQSFDNMQYVDQSLPSMSTPGLQQRETNDPFANSFDQTISWNCRGCSNPSTIRHLKDLINNINPDILFLSETKTSPNSITYLINQLNYPHQHIVHPVHLAGGLCLLWKAGININILSSTKHSITTVVNSGAHGEWVGCYPYKENRDLSWNPIWDLEYLNSPTMIIGDLNVILSSHEHPGGKTYEFSDGEQAHTIVNNLGLIDLGFMGYPFTWSNKRVEPDNIQKRLDRVLVNKEWLLLFPESIVHNKPAIASDHCPILLNTNPTSINSPKPFKF</sequence>
<feature type="domain" description="Endonuclease/exonuclease/phosphatase" evidence="1">
    <location>
        <begin position="205"/>
        <end position="420"/>
    </location>
</feature>
<name>A0A835HF52_9MAGN</name>
<dbReference type="AlphaFoldDB" id="A0A835HF52"/>
<proteinExistence type="predicted"/>
<dbReference type="Gene3D" id="3.60.10.10">
    <property type="entry name" value="Endonuclease/exonuclease/phosphatase"/>
    <property type="match status" value="1"/>
</dbReference>
<evidence type="ECO:0000259" key="1">
    <source>
        <dbReference type="Pfam" id="PF03372"/>
    </source>
</evidence>
<dbReference type="InterPro" id="IPR036691">
    <property type="entry name" value="Endo/exonu/phosph_ase_sf"/>
</dbReference>
<evidence type="ECO:0000313" key="2">
    <source>
        <dbReference type="EMBL" id="KAF9597137.1"/>
    </source>
</evidence>
<dbReference type="OrthoDB" id="1001388at2759"/>
<evidence type="ECO:0000313" key="3">
    <source>
        <dbReference type="Proteomes" id="UP000631114"/>
    </source>
</evidence>
<dbReference type="SUPFAM" id="SSF56219">
    <property type="entry name" value="DNase I-like"/>
    <property type="match status" value="1"/>
</dbReference>
<keyword evidence="3" id="KW-1185">Reference proteome</keyword>
<dbReference type="PANTHER" id="PTHR33710:SF71">
    <property type="entry name" value="ENDONUCLEASE_EXONUCLEASE_PHOSPHATASE DOMAIN-CONTAINING PROTEIN"/>
    <property type="match status" value="1"/>
</dbReference>
<accession>A0A835HF52</accession>
<dbReference type="GO" id="GO:0003824">
    <property type="term" value="F:catalytic activity"/>
    <property type="evidence" value="ECO:0007669"/>
    <property type="project" value="InterPro"/>
</dbReference>
<dbReference type="InterPro" id="IPR005135">
    <property type="entry name" value="Endo/exonuclease/phosphatase"/>
</dbReference>
<feature type="non-terminal residue" evidence="2">
    <location>
        <position position="1"/>
    </location>
</feature>
<comment type="caution">
    <text evidence="2">The sequence shown here is derived from an EMBL/GenBank/DDBJ whole genome shotgun (WGS) entry which is preliminary data.</text>
</comment>
<reference evidence="2 3" key="1">
    <citation type="submission" date="2020-10" db="EMBL/GenBank/DDBJ databases">
        <title>The Coptis chinensis genome and diversification of protoberbering-type alkaloids.</title>
        <authorList>
            <person name="Wang B."/>
            <person name="Shu S."/>
            <person name="Song C."/>
            <person name="Liu Y."/>
        </authorList>
    </citation>
    <scope>NUCLEOTIDE SEQUENCE [LARGE SCALE GENOMIC DNA]</scope>
    <source>
        <strain evidence="2">HL-2020</strain>
        <tissue evidence="2">Leaf</tissue>
    </source>
</reference>
<gene>
    <name evidence="2" type="ORF">IFM89_015966</name>
</gene>
<protein>
    <recommendedName>
        <fullName evidence="1">Endonuclease/exonuclease/phosphatase domain-containing protein</fullName>
    </recommendedName>
</protein>
<organism evidence="2 3">
    <name type="scientific">Coptis chinensis</name>
    <dbReference type="NCBI Taxonomy" id="261450"/>
    <lineage>
        <taxon>Eukaryota</taxon>
        <taxon>Viridiplantae</taxon>
        <taxon>Streptophyta</taxon>
        <taxon>Embryophyta</taxon>
        <taxon>Tracheophyta</taxon>
        <taxon>Spermatophyta</taxon>
        <taxon>Magnoliopsida</taxon>
        <taxon>Ranunculales</taxon>
        <taxon>Ranunculaceae</taxon>
        <taxon>Coptidoideae</taxon>
        <taxon>Coptis</taxon>
    </lineage>
</organism>